<dbReference type="Pfam" id="PF24419">
    <property type="entry name" value="Cupin_NOL9"/>
    <property type="match status" value="1"/>
</dbReference>
<dbReference type="InterPro" id="IPR057573">
    <property type="entry name" value="NOL9_N"/>
</dbReference>
<accession>A0ABQ9H6P6</accession>
<dbReference type="InterPro" id="IPR027417">
    <property type="entry name" value="P-loop_NTPase"/>
</dbReference>
<feature type="region of interest" description="Disordered" evidence="7">
    <location>
        <begin position="1508"/>
        <end position="1534"/>
    </location>
</feature>
<evidence type="ECO:0000256" key="4">
    <source>
        <dbReference type="ARBA" id="ARBA00022777"/>
    </source>
</evidence>
<dbReference type="EMBL" id="JARBHB010000007">
    <property type="protein sequence ID" value="KAJ8879927.1"/>
    <property type="molecule type" value="Genomic_DNA"/>
</dbReference>
<dbReference type="InterPro" id="IPR045116">
    <property type="entry name" value="Clp1/Grc3"/>
</dbReference>
<keyword evidence="5" id="KW-0067">ATP-binding</keyword>
<comment type="caution">
    <text evidence="10">The sequence shown here is derived from an EMBL/GenBank/DDBJ whole genome shotgun (WGS) entry which is preliminary data.</text>
</comment>
<feature type="compositionally biased region" description="Low complexity" evidence="7">
    <location>
        <begin position="1127"/>
        <end position="1147"/>
    </location>
</feature>
<feature type="region of interest" description="Disordered" evidence="7">
    <location>
        <begin position="94"/>
        <end position="148"/>
    </location>
</feature>
<gene>
    <name evidence="10" type="ORF">PR048_020548</name>
</gene>
<evidence type="ECO:0000259" key="9">
    <source>
        <dbReference type="Pfam" id="PF24419"/>
    </source>
</evidence>
<keyword evidence="2" id="KW-0808">Transferase</keyword>
<dbReference type="Proteomes" id="UP001159363">
    <property type="component" value="Chromosome 6"/>
</dbReference>
<evidence type="ECO:0000256" key="6">
    <source>
        <dbReference type="ARBA" id="ARBA00071212"/>
    </source>
</evidence>
<evidence type="ECO:0000256" key="1">
    <source>
        <dbReference type="ARBA" id="ARBA00011003"/>
    </source>
</evidence>
<evidence type="ECO:0000256" key="7">
    <source>
        <dbReference type="SAM" id="MobiDB-lite"/>
    </source>
</evidence>
<feature type="region of interest" description="Disordered" evidence="7">
    <location>
        <begin position="296"/>
        <end position="337"/>
    </location>
</feature>
<dbReference type="Pfam" id="PF16575">
    <property type="entry name" value="CLP1_P"/>
    <property type="match status" value="1"/>
</dbReference>
<name>A0ABQ9H6P6_9NEOP</name>
<feature type="compositionally biased region" description="Basic and acidic residues" evidence="7">
    <location>
        <begin position="310"/>
        <end position="322"/>
    </location>
</feature>
<feature type="domain" description="Clp1 P-loop" evidence="8">
    <location>
        <begin position="761"/>
        <end position="824"/>
    </location>
</feature>
<dbReference type="Gene3D" id="3.40.50.300">
    <property type="entry name" value="P-loop containing nucleotide triphosphate hydrolases"/>
    <property type="match status" value="1"/>
</dbReference>
<feature type="compositionally biased region" description="Polar residues" evidence="7">
    <location>
        <begin position="101"/>
        <end position="117"/>
    </location>
</feature>
<evidence type="ECO:0000256" key="2">
    <source>
        <dbReference type="ARBA" id="ARBA00022679"/>
    </source>
</evidence>
<comment type="similarity">
    <text evidence="1">Belongs to the Clp1 family. NOL9/GRC3 subfamily.</text>
</comment>
<evidence type="ECO:0000259" key="8">
    <source>
        <dbReference type="Pfam" id="PF16575"/>
    </source>
</evidence>
<dbReference type="InterPro" id="IPR032319">
    <property type="entry name" value="CLP1_P"/>
</dbReference>
<dbReference type="PANTHER" id="PTHR12755:SF3">
    <property type="entry name" value="POLYNUCLEOTIDE 5'-HYDROXYL-KINASE NOL9"/>
    <property type="match status" value="1"/>
</dbReference>
<evidence type="ECO:0000313" key="10">
    <source>
        <dbReference type="EMBL" id="KAJ8879927.1"/>
    </source>
</evidence>
<feature type="compositionally biased region" description="Basic residues" evidence="7">
    <location>
        <begin position="323"/>
        <end position="337"/>
    </location>
</feature>
<evidence type="ECO:0000256" key="5">
    <source>
        <dbReference type="ARBA" id="ARBA00022840"/>
    </source>
</evidence>
<sequence>MRVKRGEYGAPLEWQGKWEMPEKTSRSAASSSMIPTSKNLREIRNEWRYRNPDKPTPMLEGYSTSHLRKIADHSVFHYIRKSESTPRQIRWAHWPRRSTEKTASSLQLEEGLSTTASADRKDDSTPEVARFGFEEDGPGLTPAKVVPKPHVVPSPANYVPTRRPARPLRIAPISPVRSPTPHQHNRLNPIRLSYTPGQMASRLLAILVVRKIEHPGRETILIHLTLSSSLTETLFNEKDGHRDKKHKLDIKTEFGKMKKQKLGNLVTILDKIPKRDEKKLAKIKKKKKLKRNVKQEAIITKPKKNKREKGKTSSDTKVENKIKKEKRKNVNVRSRKKRVGVKHYNAPGNVPGEIVVEETYSALETTTNEGISDEHPDGEEATVVDMDTTSSPVVVKREHGNSLTHHMMQDCKENTNAQADNFNEEFTSVLSCFRKDQKNSEVILEICKMTIDDKTFPLTQDKLSSVTKAKRPKVVAVKSATKSKRCRAVIAKSDRSASEAEKLKREIVTDESAPFELHGLPSHECIATMRHPSEVCVQGKVKITVLKGMVEVLGFTLTAENSENGLCVFCPQRCMPLSITSRKLPEDAQNTSYIKKLEALKGSYAKLLNRCHASDCVLLLLPDTSSILTKFLNIHFPIRLFPKVWSNKGRKFHKEENRLQCQFTLPDNDVEMGSLTRKDEWEQAISDMSIFADGSKTGASQSHQNILASFLNISETLACERRSVMPVSFAAVGIHGIPRRGGGLEAASASFQEEGGRVVLGGKGVGKSTFLRYLANSCVSKHGSVLWLDFDPGQAEFTVPGCMSAVLVKEPLLGPNFTHISTPLRSKTVQLRQSGISRHFFLVIYSQIDPTDILTQWHYYSLLTIPGIIARDSACAAASPSQYKSKNTHLARARNRLSADHYIMALRGTTKMLMAWESGKKLNLKSWSPRSEALEFERATYLGMIDSGETWLVLLPLLLSLLRSRQTYRRRKNIQGIRTLCAIRELAKFLDPFNTAVVQEEREIRRVKPTVDEDALRTLEHCELAGHGLTLVGLSGHLVPFLVDTRSAKGQQETAEYFPNLVQDEFPFRDTLSGNELKLPVAWRDRSPPAPLPVLFEPPTKTDRDILPIIQPFFRMTSSASLSRPISGPGPVASASPSPVSQQVQQPPQVTNCSGIKVRVLPAKCKIVLAVLYSVTSRYATRPVLYTGRAPVLRMVYLGEIDVSRCPSRYNSCVEHIINYCSDQPDLQNIPWLINTMGFNRVLEKKCGHDVSLRHSCSVGEETDICKHTTNPMTGIERPTTCVHLESCTVTPAGLLRNNHTKACDLYCNCRRVLRYKGTRNKSVALQGYSEQECCVTRVLGSLSSGACEIKTKLRRLIGPATLICKTDSTQDCDWGLADHCSKEVCVMFLEPIHSYDGFVNWHSILQGITIYWGINYEHESIMYAVEVQRGLGVELAISIIRCLRPTNVIHIESKRQALNYAQTLTSSYVNEYMSMWSSGSAVCDLDYVTRILPSAVRDVPNRAAPCSHYGRSKGSAGTLKSGSGEPTLDLASQ</sequence>
<proteinExistence type="inferred from homology"/>
<keyword evidence="4" id="KW-0418">Kinase</keyword>
<organism evidence="10 11">
    <name type="scientific">Dryococelus australis</name>
    <dbReference type="NCBI Taxonomy" id="614101"/>
    <lineage>
        <taxon>Eukaryota</taxon>
        <taxon>Metazoa</taxon>
        <taxon>Ecdysozoa</taxon>
        <taxon>Arthropoda</taxon>
        <taxon>Hexapoda</taxon>
        <taxon>Insecta</taxon>
        <taxon>Pterygota</taxon>
        <taxon>Neoptera</taxon>
        <taxon>Polyneoptera</taxon>
        <taxon>Phasmatodea</taxon>
        <taxon>Verophasmatodea</taxon>
        <taxon>Anareolatae</taxon>
        <taxon>Phasmatidae</taxon>
        <taxon>Eurycanthinae</taxon>
        <taxon>Dryococelus</taxon>
    </lineage>
</organism>
<reference evidence="10 11" key="1">
    <citation type="submission" date="2023-02" db="EMBL/GenBank/DDBJ databases">
        <title>LHISI_Scaffold_Assembly.</title>
        <authorList>
            <person name="Stuart O.P."/>
            <person name="Cleave R."/>
            <person name="Magrath M.J.L."/>
            <person name="Mikheyev A.S."/>
        </authorList>
    </citation>
    <scope>NUCLEOTIDE SEQUENCE [LARGE SCALE GENOMIC DNA]</scope>
    <source>
        <strain evidence="10">Daus_M_001</strain>
        <tissue evidence="10">Leg muscle</tissue>
    </source>
</reference>
<dbReference type="PANTHER" id="PTHR12755">
    <property type="entry name" value="CLEAVAGE/POLYADENYLATION FACTOR IA SUBUNIT CLP1P"/>
    <property type="match status" value="1"/>
</dbReference>
<evidence type="ECO:0000256" key="3">
    <source>
        <dbReference type="ARBA" id="ARBA00022741"/>
    </source>
</evidence>
<keyword evidence="3" id="KW-0547">Nucleotide-binding</keyword>
<feature type="region of interest" description="Disordered" evidence="7">
    <location>
        <begin position="1121"/>
        <end position="1147"/>
    </location>
</feature>
<protein>
    <recommendedName>
        <fullName evidence="6">Polynucleotide 5'-hydroxyl-kinase NOL9</fullName>
    </recommendedName>
</protein>
<evidence type="ECO:0000313" key="11">
    <source>
        <dbReference type="Proteomes" id="UP001159363"/>
    </source>
</evidence>
<keyword evidence="11" id="KW-1185">Reference proteome</keyword>
<feature type="domain" description="NOL9 N-terminal" evidence="9">
    <location>
        <begin position="523"/>
        <end position="663"/>
    </location>
</feature>
<dbReference type="SUPFAM" id="SSF52540">
    <property type="entry name" value="P-loop containing nucleoside triphosphate hydrolases"/>
    <property type="match status" value="1"/>
</dbReference>